<reference evidence="8 9" key="1">
    <citation type="submission" date="2016-10" db="EMBL/GenBank/DDBJ databases">
        <title>Complete Genome Sequence of Peptococcaceae strain DCMF.</title>
        <authorList>
            <person name="Edwards R.J."/>
            <person name="Holland S.I."/>
            <person name="Deshpande N.P."/>
            <person name="Wong Y.K."/>
            <person name="Ertan H."/>
            <person name="Manefield M."/>
            <person name="Russell T.L."/>
            <person name="Lee M.J."/>
        </authorList>
    </citation>
    <scope>NUCLEOTIDE SEQUENCE [LARGE SCALE GENOMIC DNA]</scope>
    <source>
        <strain evidence="8 9">DCMF</strain>
    </source>
</reference>
<dbReference type="EC" id="4.-.-.-" evidence="5"/>
<dbReference type="PIRSF" id="PIRSF006113">
    <property type="entry name" value="PTP_synth"/>
    <property type="match status" value="1"/>
</dbReference>
<feature type="binding site" evidence="7">
    <location>
        <position position="29"/>
    </location>
    <ligand>
        <name>Zn(2+)</name>
        <dbReference type="ChEBI" id="CHEBI:29105"/>
    </ligand>
</feature>
<dbReference type="PANTHER" id="PTHR12589">
    <property type="entry name" value="PYRUVOYL TETRAHYDROBIOPTERIN SYNTHASE"/>
    <property type="match status" value="1"/>
</dbReference>
<evidence type="ECO:0000256" key="4">
    <source>
        <dbReference type="ARBA" id="ARBA00048807"/>
    </source>
</evidence>
<dbReference type="UniPathway" id="UPA00391"/>
<dbReference type="PANTHER" id="PTHR12589:SF8">
    <property type="entry name" value="6-CARBOXY-5,6,7,8-TETRAHYDROPTERIN SYNTHASE"/>
    <property type="match status" value="1"/>
</dbReference>
<accession>A0A3G1KPE9</accession>
<dbReference type="RefSeq" id="WP_148133534.1">
    <property type="nucleotide sequence ID" value="NZ_CP017634.1"/>
</dbReference>
<keyword evidence="5" id="KW-0671">Queuosine biosynthesis</keyword>
<feature type="active site" description="Charge relay system" evidence="6">
    <location>
        <position position="67"/>
    </location>
</feature>
<gene>
    <name evidence="8" type="ORF">DCMF_05690</name>
</gene>
<dbReference type="OrthoDB" id="9804698at2"/>
<name>A0A3G1KPE9_FORW1</name>
<dbReference type="Gene3D" id="3.30.479.10">
    <property type="entry name" value="6-pyruvoyl tetrahydropterin synthase/QueD"/>
    <property type="match status" value="1"/>
</dbReference>
<comment type="pathway">
    <text evidence="1 5">Purine metabolism; 7-cyano-7-deazaguanine biosynthesis.</text>
</comment>
<evidence type="ECO:0000256" key="2">
    <source>
        <dbReference type="ARBA" id="ARBA00008900"/>
    </source>
</evidence>
<feature type="active site" description="Proton acceptor" evidence="6">
    <location>
        <position position="23"/>
    </location>
</feature>
<evidence type="ECO:0000256" key="7">
    <source>
        <dbReference type="PIRSR" id="PIRSR006113-2"/>
    </source>
</evidence>
<proteinExistence type="inferred from homology"/>
<keyword evidence="5 7" id="KW-0862">Zinc</keyword>
<dbReference type="EMBL" id="CP017634">
    <property type="protein sequence ID" value="ATW24344.1"/>
    <property type="molecule type" value="Genomic_DNA"/>
</dbReference>
<feature type="binding site" evidence="7">
    <location>
        <position position="27"/>
    </location>
    <ligand>
        <name>Zn(2+)</name>
        <dbReference type="ChEBI" id="CHEBI:29105"/>
    </ligand>
</feature>
<comment type="similarity">
    <text evidence="2 5">Belongs to the PTPS family. QueD subfamily.</text>
</comment>
<feature type="active site" description="Charge relay system" evidence="6">
    <location>
        <position position="112"/>
    </location>
</feature>
<sequence length="124" mass="14187">MFELTVRGHFDAAHFLRDYQGKCAQIHGHTWQVEAKIRGEKLGTAGMLIDFSLLKSKLKEITNRLDHILLNDFPHFSLVNPTAENISAYIYQEFADSLKENEVEVFAVTVWESTGAAATYFRHE</sequence>
<dbReference type="GO" id="GO:0070497">
    <property type="term" value="F:6-carboxytetrahydropterin synthase activity"/>
    <property type="evidence" value="ECO:0007669"/>
    <property type="project" value="UniProtKB-EC"/>
</dbReference>
<evidence type="ECO:0000256" key="5">
    <source>
        <dbReference type="PIRNR" id="PIRNR006113"/>
    </source>
</evidence>
<evidence type="ECO:0000256" key="1">
    <source>
        <dbReference type="ARBA" id="ARBA00005061"/>
    </source>
</evidence>
<evidence type="ECO:0000256" key="3">
    <source>
        <dbReference type="ARBA" id="ARBA00018141"/>
    </source>
</evidence>
<dbReference type="Proteomes" id="UP000323521">
    <property type="component" value="Chromosome"/>
</dbReference>
<evidence type="ECO:0000256" key="6">
    <source>
        <dbReference type="PIRSR" id="PIRSR006113-1"/>
    </source>
</evidence>
<dbReference type="Pfam" id="PF01242">
    <property type="entry name" value="PTPS"/>
    <property type="match status" value="1"/>
</dbReference>
<dbReference type="GO" id="GO:0008616">
    <property type="term" value="P:tRNA queuosine(34) biosynthetic process"/>
    <property type="evidence" value="ECO:0007669"/>
    <property type="project" value="UniProtKB-KW"/>
</dbReference>
<dbReference type="InterPro" id="IPR038418">
    <property type="entry name" value="6-PTP_synth/QueD_sf"/>
</dbReference>
<organism evidence="8 9">
    <name type="scientific">Formimonas warabiya</name>
    <dbReference type="NCBI Taxonomy" id="1761012"/>
    <lineage>
        <taxon>Bacteria</taxon>
        <taxon>Bacillati</taxon>
        <taxon>Bacillota</taxon>
        <taxon>Clostridia</taxon>
        <taxon>Eubacteriales</taxon>
        <taxon>Peptococcaceae</taxon>
        <taxon>Candidatus Formimonas</taxon>
    </lineage>
</organism>
<keyword evidence="5" id="KW-0456">Lyase</keyword>
<dbReference type="InterPro" id="IPR007115">
    <property type="entry name" value="6-PTP_synth/QueD"/>
</dbReference>
<dbReference type="KEGG" id="fwa:DCMF_05690"/>
<keyword evidence="9" id="KW-1185">Reference proteome</keyword>
<dbReference type="SUPFAM" id="SSF55620">
    <property type="entry name" value="Tetrahydrobiopterin biosynthesis enzymes-like"/>
    <property type="match status" value="1"/>
</dbReference>
<evidence type="ECO:0000313" key="8">
    <source>
        <dbReference type="EMBL" id="ATW24344.1"/>
    </source>
</evidence>
<evidence type="ECO:0000313" key="9">
    <source>
        <dbReference type="Proteomes" id="UP000323521"/>
    </source>
</evidence>
<dbReference type="AlphaFoldDB" id="A0A3G1KPE9"/>
<dbReference type="GO" id="GO:0046872">
    <property type="term" value="F:metal ion binding"/>
    <property type="evidence" value="ECO:0007669"/>
    <property type="project" value="UniProtKB-KW"/>
</dbReference>
<comment type="cofactor">
    <cofactor evidence="5 7">
        <name>Zn(2+)</name>
        <dbReference type="ChEBI" id="CHEBI:29105"/>
    </cofactor>
    <text evidence="5 7">Binds 1 zinc ion per subunit.</text>
</comment>
<comment type="catalytic activity">
    <reaction evidence="4 5">
        <text>7,8-dihydroneopterin 3'-triphosphate + H2O = 6-carboxy-5,6,7,8-tetrahydropterin + triphosphate + acetaldehyde + 2 H(+)</text>
        <dbReference type="Rhea" id="RHEA:27966"/>
        <dbReference type="ChEBI" id="CHEBI:15343"/>
        <dbReference type="ChEBI" id="CHEBI:15377"/>
        <dbReference type="ChEBI" id="CHEBI:15378"/>
        <dbReference type="ChEBI" id="CHEBI:18036"/>
        <dbReference type="ChEBI" id="CHEBI:58462"/>
        <dbReference type="ChEBI" id="CHEBI:61032"/>
        <dbReference type="EC" id="4.1.2.50"/>
    </reaction>
</comment>
<dbReference type="NCBIfam" id="TIGR03367">
    <property type="entry name" value="queuosine_QueD"/>
    <property type="match status" value="1"/>
</dbReference>
<feature type="binding site" evidence="7">
    <location>
        <position position="14"/>
    </location>
    <ligand>
        <name>Zn(2+)</name>
        <dbReference type="ChEBI" id="CHEBI:29105"/>
    </ligand>
</feature>
<keyword evidence="5 7" id="KW-0479">Metal-binding</keyword>
<protein>
    <recommendedName>
        <fullName evidence="3 5">6-carboxy-5,6,7,8-tetrahydropterin synthase</fullName>
        <ecNumber evidence="5">4.-.-.-</ecNumber>
    </recommendedName>
</protein>